<dbReference type="SMART" id="SM00167">
    <property type="entry name" value="VPS9"/>
    <property type="match status" value="1"/>
</dbReference>
<name>A0A8J5XJD1_DIALT</name>
<evidence type="ECO:0000313" key="3">
    <source>
        <dbReference type="Proteomes" id="UP000751190"/>
    </source>
</evidence>
<proteinExistence type="predicted"/>
<dbReference type="Gene3D" id="1.20.1050.80">
    <property type="entry name" value="VPS9 domain"/>
    <property type="match status" value="1"/>
</dbReference>
<sequence>MMESCVAAAKVAPAEGTLGLLSELRQAVKSQHPETCVSDAPCLASGGAFVRFLQSERGGPLVLRMKQFVHHVEGAPALVGEALALAVREFYLDADALLLAPGAGVELSAQDALDGARDGLEQYVMGRLSRRAMPVDTAAQAEERELHARCKALAPILTPARLGMVARFSRGAPWPEAQAELRAMERFATPRHKLACLLNCCARLNRSLADSARAHAAEAAAQAAARAGAPAGDDASAPCARESDARSCAHGADELLPALVTVMLHCTLRPLAASLAYAGAYRHPLRLEADGEARYYLTLALSSAQFIRTCGAAQLVGVSERAFAAALAFGLSAVAADDEGAPSGGRSNEIL</sequence>
<dbReference type="GO" id="GO:0031267">
    <property type="term" value="F:small GTPase binding"/>
    <property type="evidence" value="ECO:0007669"/>
    <property type="project" value="TreeGrafter"/>
</dbReference>
<evidence type="ECO:0000259" key="1">
    <source>
        <dbReference type="PROSITE" id="PS51205"/>
    </source>
</evidence>
<comment type="caution">
    <text evidence="2">The sequence shown here is derived from an EMBL/GenBank/DDBJ whole genome shotgun (WGS) entry which is preliminary data.</text>
</comment>
<dbReference type="PROSITE" id="PS51205">
    <property type="entry name" value="VPS9"/>
    <property type="match status" value="1"/>
</dbReference>
<dbReference type="SUPFAM" id="SSF109993">
    <property type="entry name" value="VPS9 domain"/>
    <property type="match status" value="1"/>
</dbReference>
<dbReference type="PANTHER" id="PTHR23101">
    <property type="entry name" value="RAB GDP/GTP EXCHANGE FACTOR"/>
    <property type="match status" value="1"/>
</dbReference>
<dbReference type="InterPro" id="IPR003123">
    <property type="entry name" value="VPS9"/>
</dbReference>
<dbReference type="GO" id="GO:0030139">
    <property type="term" value="C:endocytic vesicle"/>
    <property type="evidence" value="ECO:0007669"/>
    <property type="project" value="TreeGrafter"/>
</dbReference>
<dbReference type="EMBL" id="JAGTXO010000021">
    <property type="protein sequence ID" value="KAG8462422.1"/>
    <property type="molecule type" value="Genomic_DNA"/>
</dbReference>
<dbReference type="InterPro" id="IPR045046">
    <property type="entry name" value="Vps9-like"/>
</dbReference>
<reference evidence="2" key="1">
    <citation type="submission" date="2021-05" db="EMBL/GenBank/DDBJ databases">
        <title>The genome of the haptophyte Pavlova lutheri (Diacronema luteri, Pavlovales) - a model for lipid biosynthesis in eukaryotic algae.</title>
        <authorList>
            <person name="Hulatt C.J."/>
            <person name="Posewitz M.C."/>
        </authorList>
    </citation>
    <scope>NUCLEOTIDE SEQUENCE</scope>
    <source>
        <strain evidence="2">NIVA-4/92</strain>
    </source>
</reference>
<feature type="domain" description="VPS9" evidence="1">
    <location>
        <begin position="140"/>
        <end position="316"/>
    </location>
</feature>
<dbReference type="Pfam" id="PF02204">
    <property type="entry name" value="VPS9"/>
    <property type="match status" value="1"/>
</dbReference>
<protein>
    <recommendedName>
        <fullName evidence="1">VPS9 domain-containing protein</fullName>
    </recommendedName>
</protein>
<dbReference type="PANTHER" id="PTHR23101:SF25">
    <property type="entry name" value="GTPASE-ACTIVATING PROTEIN AND VPS9 DOMAIN-CONTAINING PROTEIN 1"/>
    <property type="match status" value="1"/>
</dbReference>
<dbReference type="OrthoDB" id="300289at2759"/>
<keyword evidence="3" id="KW-1185">Reference proteome</keyword>
<dbReference type="AlphaFoldDB" id="A0A8J5XJD1"/>
<dbReference type="GO" id="GO:0005085">
    <property type="term" value="F:guanyl-nucleotide exchange factor activity"/>
    <property type="evidence" value="ECO:0007669"/>
    <property type="project" value="InterPro"/>
</dbReference>
<dbReference type="Proteomes" id="UP000751190">
    <property type="component" value="Unassembled WGS sequence"/>
</dbReference>
<accession>A0A8J5XJD1</accession>
<gene>
    <name evidence="2" type="ORF">KFE25_012242</name>
</gene>
<organism evidence="2 3">
    <name type="scientific">Diacronema lutheri</name>
    <name type="common">Unicellular marine alga</name>
    <name type="synonym">Monochrysis lutheri</name>
    <dbReference type="NCBI Taxonomy" id="2081491"/>
    <lineage>
        <taxon>Eukaryota</taxon>
        <taxon>Haptista</taxon>
        <taxon>Haptophyta</taxon>
        <taxon>Pavlovophyceae</taxon>
        <taxon>Pavlovales</taxon>
        <taxon>Pavlovaceae</taxon>
        <taxon>Diacronema</taxon>
    </lineage>
</organism>
<dbReference type="InterPro" id="IPR037191">
    <property type="entry name" value="VPS9_dom_sf"/>
</dbReference>
<dbReference type="GO" id="GO:0016192">
    <property type="term" value="P:vesicle-mediated transport"/>
    <property type="evidence" value="ECO:0007669"/>
    <property type="project" value="InterPro"/>
</dbReference>
<dbReference type="GO" id="GO:0005829">
    <property type="term" value="C:cytosol"/>
    <property type="evidence" value="ECO:0007669"/>
    <property type="project" value="TreeGrafter"/>
</dbReference>
<evidence type="ECO:0000313" key="2">
    <source>
        <dbReference type="EMBL" id="KAG8462422.1"/>
    </source>
</evidence>